<dbReference type="EMBL" id="CP061282">
    <property type="protein sequence ID" value="QNS09312.1"/>
    <property type="molecule type" value="Genomic_DNA"/>
</dbReference>
<protein>
    <submittedName>
        <fullName evidence="1">Aromatase/cyclase</fullName>
    </submittedName>
</protein>
<dbReference type="AlphaFoldDB" id="A0A7H1BKQ7"/>
<proteinExistence type="predicted"/>
<reference evidence="1 2" key="1">
    <citation type="submission" date="2020-09" db="EMBL/GenBank/DDBJ databases">
        <title>A novel species.</title>
        <authorList>
            <person name="Gao J."/>
        </authorList>
    </citation>
    <scope>NUCLEOTIDE SEQUENCE [LARGE SCALE GENOMIC DNA]</scope>
    <source>
        <strain evidence="1 2">CRXT-Y-14</strain>
        <plasmid evidence="1 2">unnamed1</plasmid>
    </source>
</reference>
<keyword evidence="2" id="KW-1185">Reference proteome</keyword>
<accession>A0A7H1BKQ7</accession>
<organism evidence="1 2">
    <name type="scientific">Streptomyces xanthii</name>
    <dbReference type="NCBI Taxonomy" id="2768069"/>
    <lineage>
        <taxon>Bacteria</taxon>
        <taxon>Bacillati</taxon>
        <taxon>Actinomycetota</taxon>
        <taxon>Actinomycetes</taxon>
        <taxon>Kitasatosporales</taxon>
        <taxon>Streptomycetaceae</taxon>
        <taxon>Streptomyces</taxon>
    </lineage>
</organism>
<evidence type="ECO:0000313" key="2">
    <source>
        <dbReference type="Proteomes" id="UP000516428"/>
    </source>
</evidence>
<evidence type="ECO:0000313" key="1">
    <source>
        <dbReference type="EMBL" id="QNS09312.1"/>
    </source>
</evidence>
<gene>
    <name evidence="1" type="ORF">IAG42_36830</name>
</gene>
<dbReference type="KEGG" id="sxn:IAG42_36830"/>
<dbReference type="InterPro" id="IPR023393">
    <property type="entry name" value="START-like_dom_sf"/>
</dbReference>
<geneLocation type="plasmid" evidence="1 2">
    <name>unnamed1</name>
</geneLocation>
<dbReference type="InterPro" id="IPR019587">
    <property type="entry name" value="Polyketide_cyclase/dehydratase"/>
</dbReference>
<dbReference type="Proteomes" id="UP000516428">
    <property type="component" value="Plasmid unnamed1"/>
</dbReference>
<dbReference type="SUPFAM" id="SSF55961">
    <property type="entry name" value="Bet v1-like"/>
    <property type="match status" value="2"/>
</dbReference>
<dbReference type="Gene3D" id="3.30.530.20">
    <property type="match status" value="2"/>
</dbReference>
<dbReference type="CDD" id="cd08861">
    <property type="entry name" value="OtcD1_ARO-CYC_like"/>
    <property type="match status" value="2"/>
</dbReference>
<keyword evidence="1" id="KW-0614">Plasmid</keyword>
<sequence>MSNEETGGRVHRTVHEVEADAPADVVYGIVADTARWPLFFPPNVHVEQLESDGTTERLRMWATANGQVKSWASRRVLDPSARRIDFRQEVSAAPVESMGGSWIVTELGPERSRLTLLHDFTVVGDDPADVEWVERATDSNSRKELENLRTLVSGWRALEGLVLSFEDSVRIDGPAERVYAFLEQAGKWPERVAHVDRLELTEDEPGVQVMAMDTRTADGSVHTTESVRVCFPEDRRIVYKQTETPALMAAHTGRWTVVPAEGGGVVATSHHSVVLREEPIERVLGEGADVARARGYVREALGRNSTATLNLAKAFAESAA</sequence>
<name>A0A7H1BKQ7_9ACTN</name>
<dbReference type="RefSeq" id="WP_188341967.1">
    <property type="nucleotide sequence ID" value="NZ_CP061282.1"/>
</dbReference>
<dbReference type="Pfam" id="PF10604">
    <property type="entry name" value="Polyketide_cyc2"/>
    <property type="match status" value="2"/>
</dbReference>